<gene>
    <name evidence="1" type="ORF">AFUS01_LOCUS15915</name>
</gene>
<evidence type="ECO:0000313" key="1">
    <source>
        <dbReference type="EMBL" id="CAG7727048.1"/>
    </source>
</evidence>
<accession>A0A8J2JZY2</accession>
<organism evidence="1 2">
    <name type="scientific">Allacma fusca</name>
    <dbReference type="NCBI Taxonomy" id="39272"/>
    <lineage>
        <taxon>Eukaryota</taxon>
        <taxon>Metazoa</taxon>
        <taxon>Ecdysozoa</taxon>
        <taxon>Arthropoda</taxon>
        <taxon>Hexapoda</taxon>
        <taxon>Collembola</taxon>
        <taxon>Symphypleona</taxon>
        <taxon>Sminthuridae</taxon>
        <taxon>Allacma</taxon>
    </lineage>
</organism>
<dbReference type="Proteomes" id="UP000708208">
    <property type="component" value="Unassembled WGS sequence"/>
</dbReference>
<proteinExistence type="predicted"/>
<name>A0A8J2JZY2_9HEXA</name>
<protein>
    <submittedName>
        <fullName evidence="1">Uncharacterized protein</fullName>
    </submittedName>
</protein>
<dbReference type="EMBL" id="CAJVCH010143019">
    <property type="protein sequence ID" value="CAG7727048.1"/>
    <property type="molecule type" value="Genomic_DNA"/>
</dbReference>
<reference evidence="1" key="1">
    <citation type="submission" date="2021-06" db="EMBL/GenBank/DDBJ databases">
        <authorList>
            <person name="Hodson N. C."/>
            <person name="Mongue J. A."/>
            <person name="Jaron S. K."/>
        </authorList>
    </citation>
    <scope>NUCLEOTIDE SEQUENCE</scope>
</reference>
<dbReference type="AlphaFoldDB" id="A0A8J2JZY2"/>
<sequence length="71" mass="7987">MNYFSRISSPELLISLIPSPHHFIPASPVSNEKCNQREIDSSPEAKCARCLSNETETTEDTDIIAFRTFPC</sequence>
<comment type="caution">
    <text evidence="1">The sequence shown here is derived from an EMBL/GenBank/DDBJ whole genome shotgun (WGS) entry which is preliminary data.</text>
</comment>
<keyword evidence="2" id="KW-1185">Reference proteome</keyword>
<evidence type="ECO:0000313" key="2">
    <source>
        <dbReference type="Proteomes" id="UP000708208"/>
    </source>
</evidence>